<evidence type="ECO:0000259" key="2">
    <source>
        <dbReference type="Pfam" id="PF05699"/>
    </source>
</evidence>
<accession>A0A9R1WBE6</accession>
<evidence type="ECO:0000256" key="1">
    <source>
        <dbReference type="ARBA" id="ARBA00023125"/>
    </source>
</evidence>
<dbReference type="Proteomes" id="UP000235145">
    <property type="component" value="Unassembled WGS sequence"/>
</dbReference>
<sequence>MEVVMDEDGKKTNKSKCKHRFKVFNSDVNTNGTSSLLRHARKCKQNPDNIKGQNTLQFKKQPFGDGSSVTVWKHDEDGIKKTMLNLFVVGELLFKFVENEAFIEYTNALNGKVKIPSRHKISRDVAKFYVEERKKLLTFFANPHNMIHLTIDSWTSSCQKTNYMVVTGHFIDDDWVMHKRILNFRPIDTHVGEDVGRLLLECIHEWGIKNVMTISMDNATTNDKALEFLTKKLPNLYEGGKHFHVRCVAHILNLIVKDGLKYHNTHVSCVQRAVKYIRHSTARIRKFKKCMKDSDLEGDKFLCGECPTRWNSTFELLKSALNLKDTFFEYEVKDTSFARDLSRVPQRTDFEVIEEVIMFLEKFKTKTEMLSASSKPLVQAVLREIIDVDQHLETCSTKVHLCHMIPDMRTKYNKYWGSIENLNDFTCFAVLLDPQMKSIFLSAIIKKMIENTRTEENILLESTIKLNTMSTVREIEKRMENLFKTYEEKYANVGDTSVTVENELRRYLNEPRVTFDKNFDILDWWKKNALRFPIVARMAKDILSIQVTTVASESAFSTCGRILDEYRTRLNTPIVEALVCTQDWVRKSRKPIIDDDEDILKDDGIALGSKFKSYFIYLLFVKKFRCSLCFGVNYIEIEAAMEEKEDRGNGKKPIEV</sequence>
<name>A0A9R1WBE6_LACSA</name>
<dbReference type="InterPro" id="IPR025525">
    <property type="entry name" value="hAT-like_transposase_RNase-H"/>
</dbReference>
<evidence type="ECO:0008006" key="6">
    <source>
        <dbReference type="Google" id="ProtNLM"/>
    </source>
</evidence>
<evidence type="ECO:0000313" key="5">
    <source>
        <dbReference type="Proteomes" id="UP000235145"/>
    </source>
</evidence>
<feature type="domain" description="hAT-like transposase RNase-H fold" evidence="3">
    <location>
        <begin position="372"/>
        <end position="486"/>
    </location>
</feature>
<protein>
    <recommendedName>
        <fullName evidence="6">HAT C-terminal dimerisation domain-containing protein</fullName>
    </recommendedName>
</protein>
<dbReference type="EMBL" id="NBSK02000002">
    <property type="protein sequence ID" value="KAJ0222091.1"/>
    <property type="molecule type" value="Genomic_DNA"/>
</dbReference>
<keyword evidence="5" id="KW-1185">Reference proteome</keyword>
<dbReference type="SUPFAM" id="SSF53098">
    <property type="entry name" value="Ribonuclease H-like"/>
    <property type="match status" value="1"/>
</dbReference>
<dbReference type="InterPro" id="IPR008906">
    <property type="entry name" value="HATC_C_dom"/>
</dbReference>
<dbReference type="Pfam" id="PF05699">
    <property type="entry name" value="Dimer_Tnp_hAT"/>
    <property type="match status" value="1"/>
</dbReference>
<dbReference type="PANTHER" id="PTHR46481:SF7">
    <property type="entry name" value="ZINC FINGER BED DOMAIN-CONTAINING PROTEIN RICESLEEPER 2-LIKE"/>
    <property type="match status" value="1"/>
</dbReference>
<evidence type="ECO:0000313" key="4">
    <source>
        <dbReference type="EMBL" id="KAJ0222091.1"/>
    </source>
</evidence>
<reference evidence="4 5" key="1">
    <citation type="journal article" date="2017" name="Nat. Commun.">
        <title>Genome assembly with in vitro proximity ligation data and whole-genome triplication in lettuce.</title>
        <authorList>
            <person name="Reyes-Chin-Wo S."/>
            <person name="Wang Z."/>
            <person name="Yang X."/>
            <person name="Kozik A."/>
            <person name="Arikit S."/>
            <person name="Song C."/>
            <person name="Xia L."/>
            <person name="Froenicke L."/>
            <person name="Lavelle D.O."/>
            <person name="Truco M.J."/>
            <person name="Xia R."/>
            <person name="Zhu S."/>
            <person name="Xu C."/>
            <person name="Xu H."/>
            <person name="Xu X."/>
            <person name="Cox K."/>
            <person name="Korf I."/>
            <person name="Meyers B.C."/>
            <person name="Michelmore R.W."/>
        </authorList>
    </citation>
    <scope>NUCLEOTIDE SEQUENCE [LARGE SCALE GENOMIC DNA]</scope>
    <source>
        <strain evidence="5">cv. Salinas</strain>
        <tissue evidence="4">Seedlings</tissue>
    </source>
</reference>
<gene>
    <name evidence="4" type="ORF">LSAT_V11C200062950</name>
</gene>
<dbReference type="InterPro" id="IPR052035">
    <property type="entry name" value="ZnF_BED_domain_contain"/>
</dbReference>
<feature type="domain" description="HAT C-terminal dimerisation" evidence="2">
    <location>
        <begin position="503"/>
        <end position="585"/>
    </location>
</feature>
<proteinExistence type="predicted"/>
<dbReference type="GO" id="GO:0046983">
    <property type="term" value="F:protein dimerization activity"/>
    <property type="evidence" value="ECO:0007669"/>
    <property type="project" value="InterPro"/>
</dbReference>
<dbReference type="AlphaFoldDB" id="A0A9R1WBE6"/>
<keyword evidence="1" id="KW-0238">DNA-binding</keyword>
<dbReference type="GO" id="GO:0003677">
    <property type="term" value="F:DNA binding"/>
    <property type="evidence" value="ECO:0007669"/>
    <property type="project" value="UniProtKB-KW"/>
</dbReference>
<organism evidence="4 5">
    <name type="scientific">Lactuca sativa</name>
    <name type="common">Garden lettuce</name>
    <dbReference type="NCBI Taxonomy" id="4236"/>
    <lineage>
        <taxon>Eukaryota</taxon>
        <taxon>Viridiplantae</taxon>
        <taxon>Streptophyta</taxon>
        <taxon>Embryophyta</taxon>
        <taxon>Tracheophyta</taxon>
        <taxon>Spermatophyta</taxon>
        <taxon>Magnoliopsida</taxon>
        <taxon>eudicotyledons</taxon>
        <taxon>Gunneridae</taxon>
        <taxon>Pentapetalae</taxon>
        <taxon>asterids</taxon>
        <taxon>campanulids</taxon>
        <taxon>Asterales</taxon>
        <taxon>Asteraceae</taxon>
        <taxon>Cichorioideae</taxon>
        <taxon>Cichorieae</taxon>
        <taxon>Lactucinae</taxon>
        <taxon>Lactuca</taxon>
    </lineage>
</organism>
<dbReference type="Pfam" id="PF14372">
    <property type="entry name" value="hAT-like_RNase-H"/>
    <property type="match status" value="1"/>
</dbReference>
<comment type="caution">
    <text evidence="4">The sequence shown here is derived from an EMBL/GenBank/DDBJ whole genome shotgun (WGS) entry which is preliminary data.</text>
</comment>
<dbReference type="InterPro" id="IPR012337">
    <property type="entry name" value="RNaseH-like_sf"/>
</dbReference>
<evidence type="ECO:0000259" key="3">
    <source>
        <dbReference type="Pfam" id="PF14372"/>
    </source>
</evidence>
<dbReference type="PANTHER" id="PTHR46481">
    <property type="entry name" value="ZINC FINGER BED DOMAIN-CONTAINING PROTEIN 4"/>
    <property type="match status" value="1"/>
</dbReference>